<evidence type="ECO:0000313" key="1">
    <source>
        <dbReference type="EMBL" id="KAH7861068.1"/>
    </source>
</evidence>
<name>A0ACB7Z5B9_9ERIC</name>
<keyword evidence="2" id="KW-1185">Reference proteome</keyword>
<proteinExistence type="predicted"/>
<evidence type="ECO:0000313" key="2">
    <source>
        <dbReference type="Proteomes" id="UP000828048"/>
    </source>
</evidence>
<gene>
    <name evidence="1" type="ORF">Vadar_021271</name>
</gene>
<reference evidence="1 2" key="1">
    <citation type="journal article" date="2021" name="Hortic Res">
        <title>High-quality reference genome and annotation aids understanding of berry development for evergreen blueberry (Vaccinium darrowii).</title>
        <authorList>
            <person name="Yu J."/>
            <person name="Hulse-Kemp A.M."/>
            <person name="Babiker E."/>
            <person name="Staton M."/>
        </authorList>
    </citation>
    <scope>NUCLEOTIDE SEQUENCE [LARGE SCALE GENOMIC DNA]</scope>
    <source>
        <strain evidence="2">cv. NJ 8807/NJ 8810</strain>
        <tissue evidence="1">Young leaf</tissue>
    </source>
</reference>
<dbReference type="EMBL" id="CM037154">
    <property type="protein sequence ID" value="KAH7861068.1"/>
    <property type="molecule type" value="Genomic_DNA"/>
</dbReference>
<protein>
    <submittedName>
        <fullName evidence="1">Uncharacterized protein</fullName>
    </submittedName>
</protein>
<comment type="caution">
    <text evidence="1">The sequence shown here is derived from an EMBL/GenBank/DDBJ whole genome shotgun (WGS) entry which is preliminary data.</text>
</comment>
<accession>A0ACB7Z5B9</accession>
<sequence>MANFSDQIEEIKTLLSSTSSTTSQKPVAYSTLLYLQEQSSSATGDPSLIQCLADASLSLLLPILTDIFDDDEEIAAQALKCLGFMIYHPTLVATFSRDDANSIVESLTKVITNTKIKSVCNLGVWCLSIQQFPSLYLAENFHSLLRAIVHALDNPIGSLSITFEATQAVTKLATQLNDKMGDTSDVWAPPIYRRFVSGDKRVRDISERCLLKIRSTICPPSLTLSKAIVIDMKGKLLPGIKELLNHGLKIQAIQAWGCFIRLLGPCAVKNRHLVNEMLKIPEETFRDADPQVQIASLVAWEGLIDALIGHGRTSKGNGSGTEGETLSKSIKLVMAPIMGIMSSRCDMPVYSSCVNTWCYLLHTLDSSVNSPSMIKSVWEPVFDAVFQVTPNNKSIWVWDICLDLLDDSILIKSGELDGDLNNQVNYQLSAKIPSTGPLVSSDRPWKLFPIKWLPWDLNKLDFCFNIIQNLINQGPMVNVLMEAKCMAYDSALRIFRSVMKGVRNVFNNSSTNYDDIMLCLNKILGLLKVICQSTIPENSDSNRLRLTTLHFVEAVSEEIEPSILGSPLYKVALDFKDIDLDMVSPIVYLTNLYFCGVLNSTFNAPGAEFIIQDASRYFKTILSSFEPCEIIHAIMGLLYKHVGFDYLKVWVSIAKGLREYIDEVKDSSLLTLGSDISLCVAKCRLLFYPFAVWSCCPEQLTMVQSTGIQESAIISLQSQKKLELELVFDVWKSLYASVNRASRLESFTSNGFADELALALNGCLDHDMDVLECGTKLNPSNKNLSHDLLFLYGNVVICVLEDIQISVISSTGGKDSDGGDYKLPSGINNILRITARFMTLAWTMVQTSPPPTIPLISRVLSALVHFVSHLQMKEDILSFVQIISIPLLQWMTSPEVPCQDTNHQLQQLWMKTLDCLQKSHPPLTFDSSFLKLQAPLLEKTLDYPNPAISNPTINFWNSTYAAEKLDYPQSLISVLDKLSRNGKINLFKRSIPCHSRIDAPRYRVSTAAQHRSSKRVELAEDIGKKGCLGLKRKRRELTEHQKEVRRAQQGRERDCNGHGPGIRTYTGVDFSQGNDESQDSEEIRDAESILELLRKSS</sequence>
<dbReference type="Proteomes" id="UP000828048">
    <property type="component" value="Chromosome 4"/>
</dbReference>
<organism evidence="1 2">
    <name type="scientific">Vaccinium darrowii</name>
    <dbReference type="NCBI Taxonomy" id="229202"/>
    <lineage>
        <taxon>Eukaryota</taxon>
        <taxon>Viridiplantae</taxon>
        <taxon>Streptophyta</taxon>
        <taxon>Embryophyta</taxon>
        <taxon>Tracheophyta</taxon>
        <taxon>Spermatophyta</taxon>
        <taxon>Magnoliopsida</taxon>
        <taxon>eudicotyledons</taxon>
        <taxon>Gunneridae</taxon>
        <taxon>Pentapetalae</taxon>
        <taxon>asterids</taxon>
        <taxon>Ericales</taxon>
        <taxon>Ericaceae</taxon>
        <taxon>Vaccinioideae</taxon>
        <taxon>Vaccinieae</taxon>
        <taxon>Vaccinium</taxon>
    </lineage>
</organism>